<protein>
    <submittedName>
        <fullName evidence="1">Uncharacterized protein</fullName>
    </submittedName>
</protein>
<comment type="caution">
    <text evidence="1">The sequence shown here is derived from an EMBL/GenBank/DDBJ whole genome shotgun (WGS) entry which is preliminary data.</text>
</comment>
<dbReference type="EMBL" id="JAAIUW010000002">
    <property type="protein sequence ID" value="KAF7843042.1"/>
    <property type="molecule type" value="Genomic_DNA"/>
</dbReference>
<name>A0A834XDK6_9FABA</name>
<evidence type="ECO:0000313" key="1">
    <source>
        <dbReference type="EMBL" id="KAF7843042.1"/>
    </source>
</evidence>
<keyword evidence="2" id="KW-1185">Reference proteome</keyword>
<accession>A0A834XDK6</accession>
<gene>
    <name evidence="1" type="ORF">G2W53_005340</name>
</gene>
<evidence type="ECO:0000313" key="2">
    <source>
        <dbReference type="Proteomes" id="UP000634136"/>
    </source>
</evidence>
<organism evidence="1 2">
    <name type="scientific">Senna tora</name>
    <dbReference type="NCBI Taxonomy" id="362788"/>
    <lineage>
        <taxon>Eukaryota</taxon>
        <taxon>Viridiplantae</taxon>
        <taxon>Streptophyta</taxon>
        <taxon>Embryophyta</taxon>
        <taxon>Tracheophyta</taxon>
        <taxon>Spermatophyta</taxon>
        <taxon>Magnoliopsida</taxon>
        <taxon>eudicotyledons</taxon>
        <taxon>Gunneridae</taxon>
        <taxon>Pentapetalae</taxon>
        <taxon>rosids</taxon>
        <taxon>fabids</taxon>
        <taxon>Fabales</taxon>
        <taxon>Fabaceae</taxon>
        <taxon>Caesalpinioideae</taxon>
        <taxon>Cassia clade</taxon>
        <taxon>Senna</taxon>
    </lineage>
</organism>
<dbReference type="AlphaFoldDB" id="A0A834XDK6"/>
<dbReference type="Proteomes" id="UP000634136">
    <property type="component" value="Unassembled WGS sequence"/>
</dbReference>
<sequence length="45" mass="4982">MGDEMTKTFEPLVTCVVGYCDCASLFSNKFKTQVMLNGFLILTAN</sequence>
<reference evidence="1" key="1">
    <citation type="submission" date="2020-09" db="EMBL/GenBank/DDBJ databases">
        <title>Genome-Enabled Discovery of Anthraquinone Biosynthesis in Senna tora.</title>
        <authorList>
            <person name="Kang S.-H."/>
            <person name="Pandey R.P."/>
            <person name="Lee C.-M."/>
            <person name="Sim J.-S."/>
            <person name="Jeong J.-T."/>
            <person name="Choi B.-S."/>
            <person name="Jung M."/>
            <person name="Ginzburg D."/>
            <person name="Zhao K."/>
            <person name="Won S.Y."/>
            <person name="Oh T.-J."/>
            <person name="Yu Y."/>
            <person name="Kim N.-H."/>
            <person name="Lee O.R."/>
            <person name="Lee T.-H."/>
            <person name="Bashyal P."/>
            <person name="Kim T.-S."/>
            <person name="Lee W.-H."/>
            <person name="Kawkins C."/>
            <person name="Kim C.-K."/>
            <person name="Kim J.S."/>
            <person name="Ahn B.O."/>
            <person name="Rhee S.Y."/>
            <person name="Sohng J.K."/>
        </authorList>
    </citation>
    <scope>NUCLEOTIDE SEQUENCE</scope>
    <source>
        <tissue evidence="1">Leaf</tissue>
    </source>
</reference>
<proteinExistence type="predicted"/>